<keyword evidence="3 6" id="KW-0812">Transmembrane</keyword>
<dbReference type="EMBL" id="JAGKQM010000017">
    <property type="protein sequence ID" value="KAH0869329.1"/>
    <property type="molecule type" value="Genomic_DNA"/>
</dbReference>
<keyword evidence="4 6" id="KW-1133">Transmembrane helix</keyword>
<dbReference type="Pfam" id="PF01679">
    <property type="entry name" value="Pmp3"/>
    <property type="match status" value="1"/>
</dbReference>
<evidence type="ECO:0000313" key="7">
    <source>
        <dbReference type="EMBL" id="KAH0869329.1"/>
    </source>
</evidence>
<reference evidence="7 8" key="1">
    <citation type="submission" date="2021-05" db="EMBL/GenBank/DDBJ databases">
        <title>Genome Assembly of Synthetic Allotetraploid Brassica napus Reveals Homoeologous Exchanges between Subgenomes.</title>
        <authorList>
            <person name="Davis J.T."/>
        </authorList>
    </citation>
    <scope>NUCLEOTIDE SEQUENCE [LARGE SCALE GENOMIC DNA]</scope>
    <source>
        <strain evidence="8">cv. Da-Ae</strain>
        <tissue evidence="7">Seedling</tissue>
    </source>
</reference>
<dbReference type="Gene3D" id="3.40.50.170">
    <property type="entry name" value="Formyl transferase, N-terminal domain"/>
    <property type="match status" value="1"/>
</dbReference>
<dbReference type="Proteomes" id="UP000824890">
    <property type="component" value="Unassembled WGS sequence"/>
</dbReference>
<name>A0ABQ7YM83_BRANA</name>
<evidence type="ECO:0000256" key="4">
    <source>
        <dbReference type="ARBA" id="ARBA00022989"/>
    </source>
</evidence>
<evidence type="ECO:0000256" key="1">
    <source>
        <dbReference type="ARBA" id="ARBA00004370"/>
    </source>
</evidence>
<comment type="caution">
    <text evidence="7">The sequence shown here is derived from an EMBL/GenBank/DDBJ whole genome shotgun (WGS) entry which is preliminary data.</text>
</comment>
<evidence type="ECO:0000256" key="2">
    <source>
        <dbReference type="ARBA" id="ARBA00009530"/>
    </source>
</evidence>
<dbReference type="InterPro" id="IPR036477">
    <property type="entry name" value="Formyl_transf_N_sf"/>
</dbReference>
<evidence type="ECO:0000256" key="5">
    <source>
        <dbReference type="ARBA" id="ARBA00023136"/>
    </source>
</evidence>
<feature type="transmembrane region" description="Helical" evidence="6">
    <location>
        <begin position="102"/>
        <end position="123"/>
    </location>
</feature>
<comment type="subcellular location">
    <subcellularLocation>
        <location evidence="1">Membrane</location>
    </subcellularLocation>
</comment>
<sequence>MKSSASRFHGESLDSSVSPVLIPGVHVFRCQFIFDPVKWLRHQVGEDFQAIAQTDGAMNSVVLSSHRLQKKMASNMEIFCEILIAILLPPPGVCLKRGCCTLEFLICFVLTILGYIPGIIYAIRDRNREGETEDYSAPFRFSHGSLPCLMAFDAGVKLIGATSHFVTEELDARPIIKQMVTLSANYLISTFYKMIVKHKRTCRLWSYTRVSGKMKIMGIVKKHVTVKMNCTMDVTVNIPRRQAIQDVECNCKNNIDL</sequence>
<dbReference type="PANTHER" id="PTHR21659">
    <property type="entry name" value="HYDROPHOBIC PROTEIN RCI2 LOW TEMPERATURE AND SALT RESPONSIVE PROTEIN LTI6 -RELATED"/>
    <property type="match status" value="1"/>
</dbReference>
<organism evidence="7 8">
    <name type="scientific">Brassica napus</name>
    <name type="common">Rape</name>
    <dbReference type="NCBI Taxonomy" id="3708"/>
    <lineage>
        <taxon>Eukaryota</taxon>
        <taxon>Viridiplantae</taxon>
        <taxon>Streptophyta</taxon>
        <taxon>Embryophyta</taxon>
        <taxon>Tracheophyta</taxon>
        <taxon>Spermatophyta</taxon>
        <taxon>Magnoliopsida</taxon>
        <taxon>eudicotyledons</taxon>
        <taxon>Gunneridae</taxon>
        <taxon>Pentapetalae</taxon>
        <taxon>rosids</taxon>
        <taxon>malvids</taxon>
        <taxon>Brassicales</taxon>
        <taxon>Brassicaceae</taxon>
        <taxon>Brassiceae</taxon>
        <taxon>Brassica</taxon>
    </lineage>
</organism>
<comment type="similarity">
    <text evidence="2">Belongs to the UPF0057 (PMP3) family.</text>
</comment>
<gene>
    <name evidence="7" type="ORF">HID58_076351</name>
</gene>
<proteinExistence type="inferred from homology"/>
<evidence type="ECO:0000256" key="3">
    <source>
        <dbReference type="ARBA" id="ARBA00022692"/>
    </source>
</evidence>
<accession>A0ABQ7YM83</accession>
<dbReference type="InterPro" id="IPR000612">
    <property type="entry name" value="PMP3"/>
</dbReference>
<protein>
    <submittedName>
        <fullName evidence="7">Uncharacterized protein</fullName>
    </submittedName>
</protein>
<dbReference type="PANTHER" id="PTHR21659:SF119">
    <property type="entry name" value="HYDROPHOBIC PROTEIN OSR8"/>
    <property type="match status" value="1"/>
</dbReference>
<keyword evidence="5 6" id="KW-0472">Membrane</keyword>
<evidence type="ECO:0000256" key="6">
    <source>
        <dbReference type="SAM" id="Phobius"/>
    </source>
</evidence>
<dbReference type="SUPFAM" id="SSF53328">
    <property type="entry name" value="Formyltransferase"/>
    <property type="match status" value="1"/>
</dbReference>
<evidence type="ECO:0000313" key="8">
    <source>
        <dbReference type="Proteomes" id="UP000824890"/>
    </source>
</evidence>
<keyword evidence="8" id="KW-1185">Reference proteome</keyword>